<reference evidence="2" key="2">
    <citation type="journal article" date="2023" name="IMA Fungus">
        <title>Comparative genomic study of the Penicillium genus elucidates a diverse pangenome and 15 lateral gene transfer events.</title>
        <authorList>
            <person name="Petersen C."/>
            <person name="Sorensen T."/>
            <person name="Nielsen M.R."/>
            <person name="Sondergaard T.E."/>
            <person name="Sorensen J.L."/>
            <person name="Fitzpatrick D.A."/>
            <person name="Frisvad J.C."/>
            <person name="Nielsen K.L."/>
        </authorList>
    </citation>
    <scope>NUCLEOTIDE SEQUENCE</scope>
    <source>
        <strain evidence="2">IBT 30728</strain>
    </source>
</reference>
<comment type="caution">
    <text evidence="2">The sequence shown here is derived from an EMBL/GenBank/DDBJ whole genome shotgun (WGS) entry which is preliminary data.</text>
</comment>
<gene>
    <name evidence="2" type="ORF">N7539_006298</name>
</gene>
<feature type="compositionally biased region" description="Polar residues" evidence="1">
    <location>
        <begin position="248"/>
        <end position="258"/>
    </location>
</feature>
<accession>A0A9W9X2V1</accession>
<dbReference type="PANTHER" id="PTHR38645">
    <property type="entry name" value="CHROMOSOME 9, WHOLE GENOME SHOTGUN SEQUENCE"/>
    <property type="match status" value="1"/>
</dbReference>
<dbReference type="AlphaFoldDB" id="A0A9W9X2V1"/>
<dbReference type="GeneID" id="81626149"/>
<proteinExistence type="predicted"/>
<feature type="compositionally biased region" description="Polar residues" evidence="1">
    <location>
        <begin position="109"/>
        <end position="128"/>
    </location>
</feature>
<organism evidence="2 3">
    <name type="scientific">Penicillium diatomitis</name>
    <dbReference type="NCBI Taxonomy" id="2819901"/>
    <lineage>
        <taxon>Eukaryota</taxon>
        <taxon>Fungi</taxon>
        <taxon>Dikarya</taxon>
        <taxon>Ascomycota</taxon>
        <taxon>Pezizomycotina</taxon>
        <taxon>Eurotiomycetes</taxon>
        <taxon>Eurotiomycetidae</taxon>
        <taxon>Eurotiales</taxon>
        <taxon>Aspergillaceae</taxon>
        <taxon>Penicillium</taxon>
    </lineage>
</organism>
<dbReference type="RefSeq" id="XP_056788824.1">
    <property type="nucleotide sequence ID" value="XM_056935900.1"/>
</dbReference>
<reference evidence="2" key="1">
    <citation type="submission" date="2022-12" db="EMBL/GenBank/DDBJ databases">
        <authorList>
            <person name="Petersen C."/>
        </authorList>
    </citation>
    <scope>NUCLEOTIDE SEQUENCE</scope>
    <source>
        <strain evidence="2">IBT 30728</strain>
    </source>
</reference>
<feature type="compositionally biased region" description="Polar residues" evidence="1">
    <location>
        <begin position="1"/>
        <end position="13"/>
    </location>
</feature>
<feature type="region of interest" description="Disordered" evidence="1">
    <location>
        <begin position="1"/>
        <end position="23"/>
    </location>
</feature>
<evidence type="ECO:0000313" key="3">
    <source>
        <dbReference type="Proteomes" id="UP001148312"/>
    </source>
</evidence>
<sequence length="266" mass="28985">MDSMRSLNTSLPASTPRPQPSEQLLQSFKAAALSVTNLYKNAVCDQARARSAGYQDAIEDLLHFLDKENLGLDDGEGWTVRQWATAKCDGTGSLTGEDDDRVDSEKSDPTTASTKTYADSSSPETLSRQLPVPGATAVTEPSSQPDMISPAPQPQETAASSTMFTFTAGPTFPQYQELDIDMQPTDDSKSPLPERSPVNVPLIPRTPRPQRHAHSHAYVNSRTPQRETPTHLGSKRKLPLPDFFDFSDLSSGKDNMSSGGKRGRFT</sequence>
<protein>
    <submittedName>
        <fullName evidence="2">Uncharacterized protein</fullName>
    </submittedName>
</protein>
<dbReference type="EMBL" id="JAPWDQ010000008">
    <property type="protein sequence ID" value="KAJ5482852.1"/>
    <property type="molecule type" value="Genomic_DNA"/>
</dbReference>
<feature type="region of interest" description="Disordered" evidence="1">
    <location>
        <begin position="180"/>
        <end position="266"/>
    </location>
</feature>
<feature type="region of interest" description="Disordered" evidence="1">
    <location>
        <begin position="88"/>
        <end position="159"/>
    </location>
</feature>
<dbReference type="Proteomes" id="UP001148312">
    <property type="component" value="Unassembled WGS sequence"/>
</dbReference>
<evidence type="ECO:0000313" key="2">
    <source>
        <dbReference type="EMBL" id="KAJ5482852.1"/>
    </source>
</evidence>
<keyword evidence="3" id="KW-1185">Reference proteome</keyword>
<dbReference type="PANTHER" id="PTHR38645:SF1">
    <property type="entry name" value="YALI0F12243P"/>
    <property type="match status" value="1"/>
</dbReference>
<name>A0A9W9X2V1_9EURO</name>
<evidence type="ECO:0000256" key="1">
    <source>
        <dbReference type="SAM" id="MobiDB-lite"/>
    </source>
</evidence>